<reference evidence="3" key="1">
    <citation type="journal article" date="2017" name="Nature">
        <title>The genome of Chenopodium quinoa.</title>
        <authorList>
            <person name="Jarvis D.E."/>
            <person name="Ho Y.S."/>
            <person name="Lightfoot D.J."/>
            <person name="Schmoeckel S.M."/>
            <person name="Li B."/>
            <person name="Borm T.J.A."/>
            <person name="Ohyanagi H."/>
            <person name="Mineta K."/>
            <person name="Michell C.T."/>
            <person name="Saber N."/>
            <person name="Kharbatia N.M."/>
            <person name="Rupper R.R."/>
            <person name="Sharp A.R."/>
            <person name="Dally N."/>
            <person name="Boughton B.A."/>
            <person name="Woo Y.H."/>
            <person name="Gao G."/>
            <person name="Schijlen E.G.W.M."/>
            <person name="Guo X."/>
            <person name="Momin A.A."/>
            <person name="Negrao S."/>
            <person name="Al-Babili S."/>
            <person name="Gehring C."/>
            <person name="Roessner U."/>
            <person name="Jung C."/>
            <person name="Murphy K."/>
            <person name="Arold S.T."/>
            <person name="Gojobori T."/>
            <person name="van der Linden C.G."/>
            <person name="van Loo E.N."/>
            <person name="Jellen E.N."/>
            <person name="Maughan P.J."/>
            <person name="Tester M."/>
        </authorList>
    </citation>
    <scope>NUCLEOTIDE SEQUENCE [LARGE SCALE GENOMIC DNA]</scope>
    <source>
        <strain evidence="3">cv. PI 614886</strain>
    </source>
</reference>
<dbReference type="InterPro" id="IPR002048">
    <property type="entry name" value="EF_hand_dom"/>
</dbReference>
<name>A0A803LKC9_CHEQI</name>
<evidence type="ECO:0000313" key="3">
    <source>
        <dbReference type="EnsemblPlants" id="AUR62014426-RA:cds"/>
    </source>
</evidence>
<protein>
    <recommendedName>
        <fullName evidence="2">EF-hand domain-containing protein</fullName>
    </recommendedName>
</protein>
<proteinExistence type="predicted"/>
<evidence type="ECO:0000259" key="2">
    <source>
        <dbReference type="PROSITE" id="PS50222"/>
    </source>
</evidence>
<dbReference type="Proteomes" id="UP000596660">
    <property type="component" value="Unplaced"/>
</dbReference>
<dbReference type="AlphaFoldDB" id="A0A803LKC9"/>
<keyword evidence="4" id="KW-1185">Reference proteome</keyword>
<dbReference type="PROSITE" id="PS50222">
    <property type="entry name" value="EF_HAND_2"/>
    <property type="match status" value="1"/>
</dbReference>
<evidence type="ECO:0000313" key="4">
    <source>
        <dbReference type="Proteomes" id="UP000596660"/>
    </source>
</evidence>
<dbReference type="Pfam" id="PF13499">
    <property type="entry name" value="EF-hand_7"/>
    <property type="match status" value="1"/>
</dbReference>
<dbReference type="Gramene" id="AUR62014426-RA">
    <property type="protein sequence ID" value="AUR62014426-RA:cds"/>
    <property type="gene ID" value="AUR62014426"/>
</dbReference>
<accession>A0A803LKC9</accession>
<dbReference type="SUPFAM" id="SSF47473">
    <property type="entry name" value="EF-hand"/>
    <property type="match status" value="1"/>
</dbReference>
<evidence type="ECO:0000256" key="1">
    <source>
        <dbReference type="ARBA" id="ARBA00022837"/>
    </source>
</evidence>
<keyword evidence="1" id="KW-0106">Calcium</keyword>
<dbReference type="InterPro" id="IPR018247">
    <property type="entry name" value="EF_Hand_1_Ca_BS"/>
</dbReference>
<organism evidence="3 4">
    <name type="scientific">Chenopodium quinoa</name>
    <name type="common">Quinoa</name>
    <dbReference type="NCBI Taxonomy" id="63459"/>
    <lineage>
        <taxon>Eukaryota</taxon>
        <taxon>Viridiplantae</taxon>
        <taxon>Streptophyta</taxon>
        <taxon>Embryophyta</taxon>
        <taxon>Tracheophyta</taxon>
        <taxon>Spermatophyta</taxon>
        <taxon>Magnoliopsida</taxon>
        <taxon>eudicotyledons</taxon>
        <taxon>Gunneridae</taxon>
        <taxon>Pentapetalae</taxon>
        <taxon>Caryophyllales</taxon>
        <taxon>Chenopodiaceae</taxon>
        <taxon>Chenopodioideae</taxon>
        <taxon>Atripliceae</taxon>
        <taxon>Chenopodium</taxon>
    </lineage>
</organism>
<dbReference type="SMART" id="SM00054">
    <property type="entry name" value="EFh"/>
    <property type="match status" value="1"/>
</dbReference>
<dbReference type="GO" id="GO:0005509">
    <property type="term" value="F:calcium ion binding"/>
    <property type="evidence" value="ECO:0007669"/>
    <property type="project" value="InterPro"/>
</dbReference>
<dbReference type="InterPro" id="IPR011992">
    <property type="entry name" value="EF-hand-dom_pair"/>
</dbReference>
<dbReference type="Gene3D" id="1.10.238.10">
    <property type="entry name" value="EF-hand"/>
    <property type="match status" value="1"/>
</dbReference>
<dbReference type="CDD" id="cd00051">
    <property type="entry name" value="EFh"/>
    <property type="match status" value="1"/>
</dbReference>
<sequence length="97" mass="11193">MAWGKIQKALKWVVKSRKNPLSEEQLRNTFMAHDKNGDGHLDKEELKEAFRALGARIPCYRAGRAIYYSDIDLDGTINEDEIDHLVSYATHYGYSFN</sequence>
<feature type="domain" description="EF-hand" evidence="2">
    <location>
        <begin position="21"/>
        <end position="56"/>
    </location>
</feature>
<dbReference type="PROSITE" id="PS00018">
    <property type="entry name" value="EF_HAND_1"/>
    <property type="match status" value="1"/>
</dbReference>
<reference evidence="3" key="2">
    <citation type="submission" date="2021-03" db="UniProtKB">
        <authorList>
            <consortium name="EnsemblPlants"/>
        </authorList>
    </citation>
    <scope>IDENTIFICATION</scope>
</reference>
<dbReference type="EnsemblPlants" id="AUR62014426-RA">
    <property type="protein sequence ID" value="AUR62014426-RA:cds"/>
    <property type="gene ID" value="AUR62014426"/>
</dbReference>
<dbReference type="OMA" id="MAFEFHI"/>